<dbReference type="GO" id="GO:0016491">
    <property type="term" value="F:oxidoreductase activity"/>
    <property type="evidence" value="ECO:0007669"/>
    <property type="project" value="UniProtKB-KW"/>
</dbReference>
<keyword evidence="1" id="KW-0560">Oxidoreductase</keyword>
<accession>A0A5R9GAP3</accession>
<dbReference type="PANTHER" id="PTHR13847">
    <property type="entry name" value="SARCOSINE DEHYDROGENASE-RELATED"/>
    <property type="match status" value="1"/>
</dbReference>
<proteinExistence type="predicted"/>
<dbReference type="PROSITE" id="PS51257">
    <property type="entry name" value="PROKAR_LIPOPROTEIN"/>
    <property type="match status" value="1"/>
</dbReference>
<dbReference type="OrthoDB" id="9805337at2"/>
<comment type="caution">
    <text evidence="3">The sequence shown here is derived from an EMBL/GenBank/DDBJ whole genome shotgun (WGS) entry which is preliminary data.</text>
</comment>
<dbReference type="InterPro" id="IPR036188">
    <property type="entry name" value="FAD/NAD-bd_sf"/>
</dbReference>
<sequence length="413" mass="45467">MAKLAIIGGGIIGLACAYYWRKQNQEVVLIDKGNPGEGPSRCNMGWVSPTLSGPLPGPGMIGTSMKWLFKKDSPLYVKPSAVPFLAPWLIQFMRYCNEQKYQLACDAGFHISKDTFQLFDELVDDGVEFEMHRKGLLVLGSNESDLQHKYEDLKQVERIGLPRPELVTGAELLKMEPHMKANLAGALFLPKERHVRPESMVNGLIDWLQVNGVEMKTNDAVTDIVHNHARVERVRCNTGWVEADMFLLAAGAWSSQLMKKLNYSLPITAGKGYSITYQSPNMEFNHPIYFAKDKTALTPFDGALRIGGTMELSGINDELMSDRVNGIKSSVAKFLSKEIHGSGEVILSGMRPMTPDSLPVLGGLPNFKNVFVAAGHGGNGLLMSLSTGRILSDLISGRDPGLDVTPFSPQRFK</sequence>
<dbReference type="Gene3D" id="3.50.50.60">
    <property type="entry name" value="FAD/NAD(P)-binding domain"/>
    <property type="match status" value="2"/>
</dbReference>
<evidence type="ECO:0000259" key="2">
    <source>
        <dbReference type="Pfam" id="PF01266"/>
    </source>
</evidence>
<dbReference type="PANTHER" id="PTHR13847:SF289">
    <property type="entry name" value="GLYCINE OXIDASE"/>
    <property type="match status" value="1"/>
</dbReference>
<evidence type="ECO:0000313" key="3">
    <source>
        <dbReference type="EMBL" id="TLS52791.1"/>
    </source>
</evidence>
<dbReference type="Proteomes" id="UP000309676">
    <property type="component" value="Unassembled WGS sequence"/>
</dbReference>
<dbReference type="SUPFAM" id="SSF51905">
    <property type="entry name" value="FAD/NAD(P)-binding domain"/>
    <property type="match status" value="1"/>
</dbReference>
<reference evidence="3 4" key="1">
    <citation type="submission" date="2019-05" db="EMBL/GenBank/DDBJ databases">
        <authorList>
            <person name="Narsing Rao M.P."/>
            <person name="Li W.J."/>
        </authorList>
    </citation>
    <scope>NUCLEOTIDE SEQUENCE [LARGE SCALE GENOMIC DNA]</scope>
    <source>
        <strain evidence="3 4">SYSU_K30003</strain>
    </source>
</reference>
<dbReference type="Pfam" id="PF01266">
    <property type="entry name" value="DAO"/>
    <property type="match status" value="1"/>
</dbReference>
<name>A0A5R9GAP3_9BACL</name>
<organism evidence="3 4">
    <name type="scientific">Paenibacillus antri</name>
    <dbReference type="NCBI Taxonomy" id="2582848"/>
    <lineage>
        <taxon>Bacteria</taxon>
        <taxon>Bacillati</taxon>
        <taxon>Bacillota</taxon>
        <taxon>Bacilli</taxon>
        <taxon>Bacillales</taxon>
        <taxon>Paenibacillaceae</taxon>
        <taxon>Paenibacillus</taxon>
    </lineage>
</organism>
<dbReference type="AlphaFoldDB" id="A0A5R9GAP3"/>
<keyword evidence="4" id="KW-1185">Reference proteome</keyword>
<feature type="domain" description="FAD dependent oxidoreductase" evidence="2">
    <location>
        <begin position="4"/>
        <end position="394"/>
    </location>
</feature>
<evidence type="ECO:0000313" key="4">
    <source>
        <dbReference type="Proteomes" id="UP000309676"/>
    </source>
</evidence>
<dbReference type="GO" id="GO:0005737">
    <property type="term" value="C:cytoplasm"/>
    <property type="evidence" value="ECO:0007669"/>
    <property type="project" value="TreeGrafter"/>
</dbReference>
<gene>
    <name evidence="3" type="ORF">FE782_09215</name>
</gene>
<dbReference type="SUPFAM" id="SSF54373">
    <property type="entry name" value="FAD-linked reductases, C-terminal domain"/>
    <property type="match status" value="1"/>
</dbReference>
<dbReference type="RefSeq" id="WP_138193782.1">
    <property type="nucleotide sequence ID" value="NZ_VCIW01000004.1"/>
</dbReference>
<evidence type="ECO:0000256" key="1">
    <source>
        <dbReference type="ARBA" id="ARBA00023002"/>
    </source>
</evidence>
<dbReference type="Gene3D" id="3.30.9.10">
    <property type="entry name" value="D-Amino Acid Oxidase, subunit A, domain 2"/>
    <property type="match status" value="1"/>
</dbReference>
<protein>
    <submittedName>
        <fullName evidence="3">FAD-dependent oxidoreductase</fullName>
    </submittedName>
</protein>
<dbReference type="EMBL" id="VCIW01000004">
    <property type="protein sequence ID" value="TLS52791.1"/>
    <property type="molecule type" value="Genomic_DNA"/>
</dbReference>
<dbReference type="InterPro" id="IPR006076">
    <property type="entry name" value="FAD-dep_OxRdtase"/>
</dbReference>